<reference evidence="3 4" key="1">
    <citation type="submission" date="2016-10" db="EMBL/GenBank/DDBJ databases">
        <authorList>
            <person name="Cai Z."/>
        </authorList>
    </citation>
    <scope>NUCLEOTIDE SEQUENCE [LARGE SCALE GENOMIC DNA]</scope>
</reference>
<keyword evidence="2" id="KW-1133">Transmembrane helix</keyword>
<accession>A0A383W3T5</accession>
<dbReference type="EMBL" id="FNXT01001083">
    <property type="protein sequence ID" value="SZX71880.1"/>
    <property type="molecule type" value="Genomic_DNA"/>
</dbReference>
<gene>
    <name evidence="3" type="ORF">BQ4739_LOCUS11988</name>
</gene>
<evidence type="ECO:0000313" key="4">
    <source>
        <dbReference type="Proteomes" id="UP000256970"/>
    </source>
</evidence>
<protein>
    <submittedName>
        <fullName evidence="3">Uncharacterized protein</fullName>
    </submittedName>
</protein>
<dbReference type="AlphaFoldDB" id="A0A383W3T5"/>
<evidence type="ECO:0000313" key="3">
    <source>
        <dbReference type="EMBL" id="SZX71880.1"/>
    </source>
</evidence>
<organism evidence="3 4">
    <name type="scientific">Tetradesmus obliquus</name>
    <name type="common">Green alga</name>
    <name type="synonym">Acutodesmus obliquus</name>
    <dbReference type="NCBI Taxonomy" id="3088"/>
    <lineage>
        <taxon>Eukaryota</taxon>
        <taxon>Viridiplantae</taxon>
        <taxon>Chlorophyta</taxon>
        <taxon>core chlorophytes</taxon>
        <taxon>Chlorophyceae</taxon>
        <taxon>CS clade</taxon>
        <taxon>Sphaeropleales</taxon>
        <taxon>Scenedesmaceae</taxon>
        <taxon>Tetradesmus</taxon>
    </lineage>
</organism>
<sequence length="168" mass="18221">MSSGSADDTQQDMRKKRNLLRGEVALYLSATLPGCSSALQQQQQQPPVRIKPEEEAAAPAAPPPPPAAAAAAVAAVAAAAAFVSLLEPVRQQLQQLRSQQQFTAAHEEMAGKALGEWQRRVLLAVYQHLFAIRSPSGMMSCMWCSRRSRQQFTPAHEDVAERAIGGCW</sequence>
<evidence type="ECO:0000256" key="1">
    <source>
        <dbReference type="SAM" id="MobiDB-lite"/>
    </source>
</evidence>
<feature type="region of interest" description="Disordered" evidence="1">
    <location>
        <begin position="37"/>
        <end position="66"/>
    </location>
</feature>
<keyword evidence="4" id="KW-1185">Reference proteome</keyword>
<dbReference type="Proteomes" id="UP000256970">
    <property type="component" value="Unassembled WGS sequence"/>
</dbReference>
<feature type="transmembrane region" description="Helical" evidence="2">
    <location>
        <begin position="67"/>
        <end position="86"/>
    </location>
</feature>
<keyword evidence="2" id="KW-0472">Membrane</keyword>
<proteinExistence type="predicted"/>
<evidence type="ECO:0000256" key="2">
    <source>
        <dbReference type="SAM" id="Phobius"/>
    </source>
</evidence>
<name>A0A383W3T5_TETOB</name>
<keyword evidence="2" id="KW-0812">Transmembrane</keyword>